<accession>A0ABY9WP35</accession>
<dbReference type="InterPro" id="IPR032710">
    <property type="entry name" value="NTF2-like_dom_sf"/>
</dbReference>
<evidence type="ECO:0000313" key="1">
    <source>
        <dbReference type="EMBL" id="WNG44516.1"/>
    </source>
</evidence>
<evidence type="ECO:0000313" key="2">
    <source>
        <dbReference type="Proteomes" id="UP001611383"/>
    </source>
</evidence>
<organism evidence="1 2">
    <name type="scientific">Archangium minus</name>
    <dbReference type="NCBI Taxonomy" id="83450"/>
    <lineage>
        <taxon>Bacteria</taxon>
        <taxon>Pseudomonadati</taxon>
        <taxon>Myxococcota</taxon>
        <taxon>Myxococcia</taxon>
        <taxon>Myxococcales</taxon>
        <taxon>Cystobacterineae</taxon>
        <taxon>Archangiaceae</taxon>
        <taxon>Archangium</taxon>
    </lineage>
</organism>
<reference evidence="1 2" key="1">
    <citation type="submission" date="2019-08" db="EMBL/GenBank/DDBJ databases">
        <title>Archangium and Cystobacter genomes.</title>
        <authorList>
            <person name="Chen I.-C.K."/>
            <person name="Wielgoss S."/>
        </authorList>
    </citation>
    <scope>NUCLEOTIDE SEQUENCE [LARGE SCALE GENOMIC DNA]</scope>
    <source>
        <strain evidence="1 2">Cbm 6</strain>
    </source>
</reference>
<dbReference type="PANTHER" id="PTHR38436:SF1">
    <property type="entry name" value="ESTER CYCLASE"/>
    <property type="match status" value="1"/>
</dbReference>
<dbReference type="PANTHER" id="PTHR38436">
    <property type="entry name" value="POLYKETIDE CYCLASE SNOAL-LIKE DOMAIN"/>
    <property type="match status" value="1"/>
</dbReference>
<dbReference type="Gene3D" id="3.10.450.50">
    <property type="match status" value="1"/>
</dbReference>
<dbReference type="Pfam" id="PF07366">
    <property type="entry name" value="SnoaL"/>
    <property type="match status" value="1"/>
</dbReference>
<dbReference type="RefSeq" id="WP_395817478.1">
    <property type="nucleotide sequence ID" value="NZ_CP043494.1"/>
</dbReference>
<name>A0ABY9WP35_9BACT</name>
<proteinExistence type="predicted"/>
<gene>
    <name evidence="1" type="ORF">F0U60_10650</name>
</gene>
<sequence>MNAKQAREFYLEYITTIYNEGRVDQLERFYAPDVVPHPPVPGAESGLEGFRQGVKGFLEAFSEVRLTLVDFVFEKDIMAPRITMTGIHVGNFMGIPATGRRMEIADHPHYRLRDGKIVEYWDMPDLLTLMIQLGAIPAPGQGT</sequence>
<dbReference type="Proteomes" id="UP001611383">
    <property type="component" value="Chromosome"/>
</dbReference>
<keyword evidence="2" id="KW-1185">Reference proteome</keyword>
<protein>
    <submittedName>
        <fullName evidence="1">Ester cyclase</fullName>
    </submittedName>
</protein>
<dbReference type="SUPFAM" id="SSF54427">
    <property type="entry name" value="NTF2-like"/>
    <property type="match status" value="1"/>
</dbReference>
<dbReference type="InterPro" id="IPR009959">
    <property type="entry name" value="Cyclase_SnoaL-like"/>
</dbReference>
<dbReference type="EMBL" id="CP043494">
    <property type="protein sequence ID" value="WNG44516.1"/>
    <property type="molecule type" value="Genomic_DNA"/>
</dbReference>